<name>A0ABW7XW14_STRCE</name>
<dbReference type="Proteomes" id="UP001612415">
    <property type="component" value="Unassembled WGS sequence"/>
</dbReference>
<keyword evidence="2" id="KW-1185">Reference proteome</keyword>
<comment type="caution">
    <text evidence="1">The sequence shown here is derived from an EMBL/GenBank/DDBJ whole genome shotgun (WGS) entry which is preliminary data.</text>
</comment>
<sequence>MEPHGTRRASLAYAALTDAEAREAVARLALAGRKARVAATGRRMARTASIPSISLVE</sequence>
<dbReference type="EMBL" id="JBITDC010000002">
    <property type="protein sequence ID" value="MFI5674071.1"/>
    <property type="molecule type" value="Genomic_DNA"/>
</dbReference>
<accession>A0ABW7XW14</accession>
<dbReference type="RefSeq" id="WP_398655035.1">
    <property type="nucleotide sequence ID" value="NZ_JBITDC010000002.1"/>
</dbReference>
<protein>
    <submittedName>
        <fullName evidence="1">Uncharacterized protein</fullName>
    </submittedName>
</protein>
<evidence type="ECO:0000313" key="2">
    <source>
        <dbReference type="Proteomes" id="UP001612415"/>
    </source>
</evidence>
<gene>
    <name evidence="1" type="ORF">ACIA8P_05285</name>
</gene>
<organism evidence="1 2">
    <name type="scientific">Streptomyces cellulosae</name>
    <dbReference type="NCBI Taxonomy" id="1968"/>
    <lineage>
        <taxon>Bacteria</taxon>
        <taxon>Bacillati</taxon>
        <taxon>Actinomycetota</taxon>
        <taxon>Actinomycetes</taxon>
        <taxon>Kitasatosporales</taxon>
        <taxon>Streptomycetaceae</taxon>
        <taxon>Streptomyces</taxon>
    </lineage>
</organism>
<proteinExistence type="predicted"/>
<reference evidence="1 2" key="1">
    <citation type="submission" date="2024-10" db="EMBL/GenBank/DDBJ databases">
        <title>The Natural Products Discovery Center: Release of the First 8490 Sequenced Strains for Exploring Actinobacteria Biosynthetic Diversity.</title>
        <authorList>
            <person name="Kalkreuter E."/>
            <person name="Kautsar S.A."/>
            <person name="Yang D."/>
            <person name="Bader C.D."/>
            <person name="Teijaro C.N."/>
            <person name="Fluegel L."/>
            <person name="Davis C.M."/>
            <person name="Simpson J.R."/>
            <person name="Lauterbach L."/>
            <person name="Steele A.D."/>
            <person name="Gui C."/>
            <person name="Meng S."/>
            <person name="Li G."/>
            <person name="Viehrig K."/>
            <person name="Ye F."/>
            <person name="Su P."/>
            <person name="Kiefer A.F."/>
            <person name="Nichols A."/>
            <person name="Cepeda A.J."/>
            <person name="Yan W."/>
            <person name="Fan B."/>
            <person name="Jiang Y."/>
            <person name="Adhikari A."/>
            <person name="Zheng C.-J."/>
            <person name="Schuster L."/>
            <person name="Cowan T.M."/>
            <person name="Smanski M.J."/>
            <person name="Chevrette M.G."/>
            <person name="De Carvalho L.P.S."/>
            <person name="Shen B."/>
        </authorList>
    </citation>
    <scope>NUCLEOTIDE SEQUENCE [LARGE SCALE GENOMIC DNA]</scope>
    <source>
        <strain evidence="1 2">NPDC051599</strain>
    </source>
</reference>
<evidence type="ECO:0000313" key="1">
    <source>
        <dbReference type="EMBL" id="MFI5674071.1"/>
    </source>
</evidence>